<reference evidence="1 2" key="1">
    <citation type="submission" date="2007-03" db="EMBL/GenBank/DDBJ databases">
        <authorList>
            <person name="Stal L."/>
            <person name="Ferriera S."/>
            <person name="Johnson J."/>
            <person name="Kravitz S."/>
            <person name="Beeson K."/>
            <person name="Sutton G."/>
            <person name="Rogers Y.-H."/>
            <person name="Friedman R."/>
            <person name="Frazier M."/>
            <person name="Venter J.C."/>
        </authorList>
    </citation>
    <scope>NUCLEOTIDE SEQUENCE [LARGE SCALE GENOMIC DNA]</scope>
    <source>
        <strain evidence="1 2">CCY0110</strain>
    </source>
</reference>
<dbReference type="Proteomes" id="UP000003781">
    <property type="component" value="Unassembled WGS sequence"/>
</dbReference>
<evidence type="ECO:0000313" key="1">
    <source>
        <dbReference type="EMBL" id="EAZ93727.1"/>
    </source>
</evidence>
<gene>
    <name evidence="1" type="ORF">CY0110_18067</name>
</gene>
<keyword evidence="2" id="KW-1185">Reference proteome</keyword>
<proteinExistence type="predicted"/>
<protein>
    <submittedName>
        <fullName evidence="1">Uncharacterized protein</fullName>
    </submittedName>
</protein>
<comment type="caution">
    <text evidence="1">The sequence shown here is derived from an EMBL/GenBank/DDBJ whole genome shotgun (WGS) entry which is preliminary data.</text>
</comment>
<sequence length="21" mass="2468">MRTRKDGLIELFAQLRVLGHN</sequence>
<evidence type="ECO:0000313" key="2">
    <source>
        <dbReference type="Proteomes" id="UP000003781"/>
    </source>
</evidence>
<name>A3IIU5_9CHRO</name>
<dbReference type="AlphaFoldDB" id="A3IIU5"/>
<organism evidence="1 2">
    <name type="scientific">Crocosphaera chwakensis CCY0110</name>
    <dbReference type="NCBI Taxonomy" id="391612"/>
    <lineage>
        <taxon>Bacteria</taxon>
        <taxon>Bacillati</taxon>
        <taxon>Cyanobacteriota</taxon>
        <taxon>Cyanophyceae</taxon>
        <taxon>Oscillatoriophycideae</taxon>
        <taxon>Chroococcales</taxon>
        <taxon>Aphanothecaceae</taxon>
        <taxon>Crocosphaera</taxon>
        <taxon>Crocosphaera chwakensis</taxon>
    </lineage>
</organism>
<dbReference type="EMBL" id="AAXW01000002">
    <property type="protein sequence ID" value="EAZ93727.1"/>
    <property type="molecule type" value="Genomic_DNA"/>
</dbReference>
<accession>A3IIU5</accession>